<keyword evidence="2" id="KW-0812">Transmembrane</keyword>
<dbReference type="PANTHER" id="PTHR10225">
    <property type="entry name" value="HYALURONAN RECEPTOR"/>
    <property type="match status" value="1"/>
</dbReference>
<dbReference type="InterPro" id="IPR016187">
    <property type="entry name" value="CTDL_fold"/>
</dbReference>
<evidence type="ECO:0000256" key="6">
    <source>
        <dbReference type="ARBA" id="ARBA00023157"/>
    </source>
</evidence>
<evidence type="ECO:0000256" key="1">
    <source>
        <dbReference type="ARBA" id="ARBA00004167"/>
    </source>
</evidence>
<dbReference type="PROSITE" id="PS50026">
    <property type="entry name" value="EGF_3"/>
    <property type="match status" value="1"/>
</dbReference>
<dbReference type="Gene3D" id="2.10.25.10">
    <property type="entry name" value="Laminin"/>
    <property type="match status" value="1"/>
</dbReference>
<gene>
    <name evidence="13" type="ORF">PEVE_00039501</name>
</gene>
<comment type="caution">
    <text evidence="13">The sequence shown here is derived from an EMBL/GenBank/DDBJ whole genome shotgun (WGS) entry which is preliminary data.</text>
</comment>
<evidence type="ECO:0000313" key="14">
    <source>
        <dbReference type="Proteomes" id="UP001159427"/>
    </source>
</evidence>
<evidence type="ECO:0000259" key="12">
    <source>
        <dbReference type="PROSITE" id="PS50963"/>
    </source>
</evidence>
<dbReference type="PROSITE" id="PS50963">
    <property type="entry name" value="LINK_2"/>
    <property type="match status" value="1"/>
</dbReference>
<dbReference type="Pfam" id="PF00008">
    <property type="entry name" value="EGF"/>
    <property type="match status" value="1"/>
</dbReference>
<evidence type="ECO:0000256" key="10">
    <source>
        <dbReference type="SAM" id="SignalP"/>
    </source>
</evidence>
<dbReference type="SUPFAM" id="SSF56436">
    <property type="entry name" value="C-type lectin-like"/>
    <property type="match status" value="1"/>
</dbReference>
<evidence type="ECO:0000259" key="11">
    <source>
        <dbReference type="PROSITE" id="PS50026"/>
    </source>
</evidence>
<keyword evidence="9" id="KW-0245">EGF-like domain</keyword>
<evidence type="ECO:0000313" key="13">
    <source>
        <dbReference type="EMBL" id="CAH3035425.1"/>
    </source>
</evidence>
<keyword evidence="5" id="KW-0472">Membrane</keyword>
<keyword evidence="6 9" id="KW-1015">Disulfide bond</keyword>
<dbReference type="Proteomes" id="UP001159427">
    <property type="component" value="Unassembled WGS sequence"/>
</dbReference>
<dbReference type="PROSITE" id="PS01241">
    <property type="entry name" value="LINK_1"/>
    <property type="match status" value="1"/>
</dbReference>
<dbReference type="SUPFAM" id="SSF57196">
    <property type="entry name" value="EGF/Laminin"/>
    <property type="match status" value="1"/>
</dbReference>
<evidence type="ECO:0000256" key="9">
    <source>
        <dbReference type="PROSITE-ProRule" id="PRU00076"/>
    </source>
</evidence>
<dbReference type="InterPro" id="IPR043210">
    <property type="entry name" value="CD44_antigen-like"/>
</dbReference>
<evidence type="ECO:0000256" key="4">
    <source>
        <dbReference type="ARBA" id="ARBA00022989"/>
    </source>
</evidence>
<dbReference type="InterPro" id="IPR000538">
    <property type="entry name" value="Link_dom"/>
</dbReference>
<protein>
    <submittedName>
        <fullName evidence="13">Uncharacterized protein</fullName>
    </submittedName>
</protein>
<comment type="caution">
    <text evidence="9">Lacks conserved residue(s) required for the propagation of feature annotation.</text>
</comment>
<evidence type="ECO:0000256" key="3">
    <source>
        <dbReference type="ARBA" id="ARBA00022729"/>
    </source>
</evidence>
<organism evidence="13 14">
    <name type="scientific">Porites evermanni</name>
    <dbReference type="NCBI Taxonomy" id="104178"/>
    <lineage>
        <taxon>Eukaryota</taxon>
        <taxon>Metazoa</taxon>
        <taxon>Cnidaria</taxon>
        <taxon>Anthozoa</taxon>
        <taxon>Hexacorallia</taxon>
        <taxon>Scleractinia</taxon>
        <taxon>Fungiina</taxon>
        <taxon>Poritidae</taxon>
        <taxon>Porites</taxon>
    </lineage>
</organism>
<comment type="subcellular location">
    <subcellularLocation>
        <location evidence="1">Membrane</location>
        <topology evidence="1">Single-pass membrane protein</topology>
    </subcellularLocation>
</comment>
<keyword evidence="7" id="KW-0675">Receptor</keyword>
<feature type="chain" id="PRO_5046612147" evidence="10">
    <location>
        <begin position="34"/>
        <end position="279"/>
    </location>
</feature>
<keyword evidence="8" id="KW-0325">Glycoprotein</keyword>
<sequence>MACNCLCRPFLSNLLKSMLLLLQLLDFDPEVSAARNKRKEALFYSIESASHVGNITKVEKTKSGLDCAFLCLQMPQGSCLSFNFGRIATNGLHICELSNSEGALEPHKLLNRTNFVYYGMRMSDLTRFLPCLSSPCRNGGSCVNGPTLEMFTCNCSLEIRVLPYIDHKCNVNESHIEVVKQLHVQGVMQAQVGKLQLNYFEAMRLCEILNGSLATLDQLTAAWQAGLQICRNGWLMEGRMAYPMQKVDEDCGNRIGIIGGDRDIKKTRLLNAWCYTYIA</sequence>
<feature type="signal peptide" evidence="10">
    <location>
        <begin position="1"/>
        <end position="33"/>
    </location>
</feature>
<keyword evidence="4" id="KW-1133">Transmembrane helix</keyword>
<evidence type="ECO:0000256" key="2">
    <source>
        <dbReference type="ARBA" id="ARBA00022692"/>
    </source>
</evidence>
<feature type="domain" description="Link" evidence="12">
    <location>
        <begin position="184"/>
        <end position="276"/>
    </location>
</feature>
<dbReference type="InterPro" id="IPR000742">
    <property type="entry name" value="EGF"/>
</dbReference>
<accession>A0ABN8MWE0</accession>
<name>A0ABN8MWE0_9CNID</name>
<dbReference type="Pfam" id="PF00193">
    <property type="entry name" value="Xlink"/>
    <property type="match status" value="1"/>
</dbReference>
<feature type="domain" description="EGF-like" evidence="11">
    <location>
        <begin position="127"/>
        <end position="170"/>
    </location>
</feature>
<proteinExistence type="predicted"/>
<keyword evidence="3 10" id="KW-0732">Signal</keyword>
<dbReference type="Gene3D" id="3.10.100.10">
    <property type="entry name" value="Mannose-Binding Protein A, subunit A"/>
    <property type="match status" value="1"/>
</dbReference>
<evidence type="ECO:0000256" key="7">
    <source>
        <dbReference type="ARBA" id="ARBA00023170"/>
    </source>
</evidence>
<dbReference type="EMBL" id="CALNXI010000699">
    <property type="protein sequence ID" value="CAH3035425.1"/>
    <property type="molecule type" value="Genomic_DNA"/>
</dbReference>
<feature type="disulfide bond" evidence="9">
    <location>
        <begin position="136"/>
        <end position="153"/>
    </location>
</feature>
<keyword evidence="14" id="KW-1185">Reference proteome</keyword>
<evidence type="ECO:0000256" key="8">
    <source>
        <dbReference type="ARBA" id="ARBA00023180"/>
    </source>
</evidence>
<dbReference type="PANTHER" id="PTHR10225:SF5">
    <property type="entry name" value="C-TYPE LECTIN DOMAIN-CONTAINING PROTEIN"/>
    <property type="match status" value="1"/>
</dbReference>
<dbReference type="InterPro" id="IPR016186">
    <property type="entry name" value="C-type_lectin-like/link_sf"/>
</dbReference>
<evidence type="ECO:0000256" key="5">
    <source>
        <dbReference type="ARBA" id="ARBA00023136"/>
    </source>
</evidence>
<reference evidence="13 14" key="1">
    <citation type="submission" date="2022-05" db="EMBL/GenBank/DDBJ databases">
        <authorList>
            <consortium name="Genoscope - CEA"/>
            <person name="William W."/>
        </authorList>
    </citation>
    <scope>NUCLEOTIDE SEQUENCE [LARGE SCALE GENOMIC DNA]</scope>
</reference>
<dbReference type="SMART" id="SM00445">
    <property type="entry name" value="LINK"/>
    <property type="match status" value="1"/>
</dbReference>